<comment type="cofactor">
    <cofactor evidence="1 11">
        <name>biotin</name>
        <dbReference type="ChEBI" id="CHEBI:57586"/>
    </cofactor>
</comment>
<dbReference type="InterPro" id="IPR055268">
    <property type="entry name" value="PCB-like"/>
</dbReference>
<organism evidence="17 18">
    <name type="scientific">Halodurantibacterium flavum</name>
    <dbReference type="NCBI Taxonomy" id="1382802"/>
    <lineage>
        <taxon>Bacteria</taxon>
        <taxon>Pseudomonadati</taxon>
        <taxon>Pseudomonadota</taxon>
        <taxon>Alphaproteobacteria</taxon>
        <taxon>Rhodobacterales</taxon>
        <taxon>Paracoccaceae</taxon>
        <taxon>Halodurantibacterium</taxon>
    </lineage>
</organism>
<comment type="function">
    <text evidence="11">Catalyzes a 2-step reaction, involving the ATP-dependent carboxylation of the covalently attached biotin in the first step and the transfer of the carboxyl group to pyruvate in the second.</text>
</comment>
<evidence type="ECO:0000259" key="14">
    <source>
        <dbReference type="PROSITE" id="PS50975"/>
    </source>
</evidence>
<dbReference type="SUPFAM" id="SSF51230">
    <property type="entry name" value="Single hybrid motif"/>
    <property type="match status" value="1"/>
</dbReference>
<dbReference type="InterPro" id="IPR011764">
    <property type="entry name" value="Biotin_carboxylation_dom"/>
</dbReference>
<keyword evidence="17" id="KW-0670">Pyruvate</keyword>
<evidence type="ECO:0000259" key="16">
    <source>
        <dbReference type="PROSITE" id="PS50991"/>
    </source>
</evidence>
<evidence type="ECO:0000256" key="7">
    <source>
        <dbReference type="ARBA" id="ARBA00022741"/>
    </source>
</evidence>
<dbReference type="PROSITE" id="PS00867">
    <property type="entry name" value="CPSASE_2"/>
    <property type="match status" value="1"/>
</dbReference>
<dbReference type="PROSITE" id="PS50979">
    <property type="entry name" value="BC"/>
    <property type="match status" value="1"/>
</dbReference>
<dbReference type="InterPro" id="IPR001882">
    <property type="entry name" value="Biotin_BS"/>
</dbReference>
<dbReference type="SUPFAM" id="SSF56059">
    <property type="entry name" value="Glutathione synthetase ATP-binding domain-like"/>
    <property type="match status" value="1"/>
</dbReference>
<dbReference type="PROSITE" id="PS50968">
    <property type="entry name" value="BIOTINYL_LIPOYL"/>
    <property type="match status" value="1"/>
</dbReference>
<dbReference type="InterPro" id="IPR016185">
    <property type="entry name" value="PreATP-grasp_dom_sf"/>
</dbReference>
<evidence type="ECO:0000256" key="2">
    <source>
        <dbReference type="ARBA" id="ARBA00004742"/>
    </source>
</evidence>
<keyword evidence="18" id="KW-1185">Reference proteome</keyword>
<gene>
    <name evidence="17" type="ORF">ACFSGJ_14265</name>
</gene>
<name>A0ABW4S738_9RHOB</name>
<evidence type="ECO:0000256" key="8">
    <source>
        <dbReference type="ARBA" id="ARBA00022840"/>
    </source>
</evidence>
<evidence type="ECO:0000256" key="3">
    <source>
        <dbReference type="ARBA" id="ARBA00013057"/>
    </source>
</evidence>
<evidence type="ECO:0000259" key="15">
    <source>
        <dbReference type="PROSITE" id="PS50979"/>
    </source>
</evidence>
<dbReference type="Pfam" id="PF00289">
    <property type="entry name" value="Biotin_carb_N"/>
    <property type="match status" value="1"/>
</dbReference>
<dbReference type="InterPro" id="IPR005481">
    <property type="entry name" value="BC-like_N"/>
</dbReference>
<proteinExistence type="predicted"/>
<dbReference type="PROSITE" id="PS50991">
    <property type="entry name" value="PYR_CT"/>
    <property type="match status" value="1"/>
</dbReference>
<comment type="caution">
    <text evidence="17">The sequence shown here is derived from an EMBL/GenBank/DDBJ whole genome shotgun (WGS) entry which is preliminary data.</text>
</comment>
<dbReference type="Gene3D" id="3.20.20.70">
    <property type="entry name" value="Aldolase class I"/>
    <property type="match status" value="1"/>
</dbReference>
<dbReference type="RefSeq" id="WP_390263171.1">
    <property type="nucleotide sequence ID" value="NZ_JBHUGH010000011.1"/>
</dbReference>
<dbReference type="InterPro" id="IPR005930">
    <property type="entry name" value="Pyruv_COase"/>
</dbReference>
<dbReference type="InterPro" id="IPR013785">
    <property type="entry name" value="Aldolase_TIM"/>
</dbReference>
<dbReference type="PROSITE" id="PS00188">
    <property type="entry name" value="BIOTIN"/>
    <property type="match status" value="1"/>
</dbReference>
<dbReference type="InterPro" id="IPR011761">
    <property type="entry name" value="ATP-grasp"/>
</dbReference>
<dbReference type="NCBIfam" id="TIGR01235">
    <property type="entry name" value="pyruv_carbox"/>
    <property type="match status" value="1"/>
</dbReference>
<dbReference type="SUPFAM" id="SSF51246">
    <property type="entry name" value="Rudiment single hybrid motif"/>
    <property type="match status" value="1"/>
</dbReference>
<dbReference type="Gene3D" id="2.40.50.100">
    <property type="match status" value="1"/>
</dbReference>
<dbReference type="PROSITE" id="PS00866">
    <property type="entry name" value="CPSASE_1"/>
    <property type="match status" value="1"/>
</dbReference>
<dbReference type="InterPro" id="IPR005482">
    <property type="entry name" value="Biotin_COase_C"/>
</dbReference>
<keyword evidence="5 11" id="KW-0436">Ligase</keyword>
<dbReference type="SUPFAM" id="SSF52440">
    <property type="entry name" value="PreATP-grasp domain"/>
    <property type="match status" value="1"/>
</dbReference>
<sequence>MTSFKKILIANRGEIAIRVMRAANEMGKKTVAVFAEEDKLSLHRFKADEAYRIGEGLSPVGAYLSIPEIIRVARMSGADAIHPGYGLLSENPDFVEACDAAGITFIGPRADTMRALGDKASARRVAIEAGVPVIPATEVLGDDFDAIRAEAAEIGYPLMLKASWGGGGRGMRPILNPEELADKVREGRREAEAAFGNGEGYLEKMIQRARHVEVQILGDTHGQIYHLFERDCTVQRRNQKVVERAPAPYLTDAQRAEICELGLKIARQVGYQNAGTVEFLMDMDEEKFYFIEVNPRIQVEHTVTEEVTGIDIVRAQILIAEGATLADATGAADQSAITLSGHALQCRVTTEDPQNNFIPDYGRITAYRSATGMGIRLDGGTAYSGGVITRYYDSLLVKVTAWAATPEMAIARMDRALREFRIRGVSTNIAFVENLLKHPTFLANECTTKFIDTTPELFTFRKRRDRATRLLTYIADITVNGHPETSGRPLPAADIKTPRPPTLRTDSPAPGTRTLLEEKGPQAVADWMAAQTQLLITDTTMRDGHQSLLATRMRSIDMIRVAPAYAANLPQLFSVECWGGATFDVAYRFLQECPWQRLRDIRAAMPNLMTQMLLRASNGVGYTNYPDNVVQSFVAQAARTGVDVFRVFDSLNWVENMRVAMEAVVEAGKVCEGTICYTGDLLDPARSKYDLGYYVTMGKALRDAGAHVLGLKDMAGLLKPAGARLLVKALKEEVGLPIHFHTHDTSGLGGATILAAAEAGVDAVDCAMDALSGNTSQPTLGSIVEALKGTERDTGLDIGAIREISNYWESVRAHYAAFESGLQAPASEVYLHEMPGGQFTNLKAQARSLGLEERWHEVAEAYAEVNRMFGDIVKVTPSSKVVGDMALMMVAQGLTRAQVEDPAVEVSFPDSVIDMLRGNLGQPHGGWPEPILRKVLKGEAPITDRPGAHLPPVDLEATRAQVAAELSKDAEDGAEVIVDDEDLNGYLMYPKVFMDYRARHATYGPVRALPTRTFFYGMTPGEEITAEIDPGKTLEIRLQTVGETGDDGEVRVFFDLNGQPRVVRVPNRQVKAKTAARPKASDGNAAHIGAPMPGSVASVAAAAGQKVRPGDLLLTIEAMKMETGIHADREGVVKAVHVTPGAQVDAKDLLVELE</sequence>
<dbReference type="Gene3D" id="3.10.600.10">
    <property type="entry name" value="pyruvate carboxylase f1077a mutant domain"/>
    <property type="match status" value="2"/>
</dbReference>
<dbReference type="SUPFAM" id="SSF89000">
    <property type="entry name" value="post-HMGL domain-like"/>
    <property type="match status" value="1"/>
</dbReference>
<evidence type="ECO:0000256" key="5">
    <source>
        <dbReference type="ARBA" id="ARBA00022598"/>
    </source>
</evidence>
<evidence type="ECO:0000313" key="17">
    <source>
        <dbReference type="EMBL" id="MFD1913375.1"/>
    </source>
</evidence>
<evidence type="ECO:0000313" key="18">
    <source>
        <dbReference type="Proteomes" id="UP001597353"/>
    </source>
</evidence>
<dbReference type="PROSITE" id="PS50975">
    <property type="entry name" value="ATP_GRASP"/>
    <property type="match status" value="1"/>
</dbReference>
<dbReference type="PIRSF" id="PIRSF001594">
    <property type="entry name" value="Pyruv_carbox"/>
    <property type="match status" value="1"/>
</dbReference>
<keyword evidence="9 11" id="KW-0092">Biotin</keyword>
<dbReference type="Pfam" id="PF00682">
    <property type="entry name" value="HMGL-like"/>
    <property type="match status" value="1"/>
</dbReference>
<feature type="domain" description="ATP-grasp" evidence="14">
    <location>
        <begin position="123"/>
        <end position="321"/>
    </location>
</feature>
<dbReference type="Pfam" id="PF02436">
    <property type="entry name" value="PYC_OADA"/>
    <property type="match status" value="1"/>
</dbReference>
<dbReference type="Pfam" id="PF02785">
    <property type="entry name" value="Biotin_carb_C"/>
    <property type="match status" value="1"/>
</dbReference>
<dbReference type="InterPro" id="IPR000891">
    <property type="entry name" value="PYR_CT"/>
</dbReference>
<keyword evidence="4" id="KW-0312">Gluconeogenesis</keyword>
<dbReference type="SMART" id="SM00878">
    <property type="entry name" value="Biotin_carb_C"/>
    <property type="match status" value="1"/>
</dbReference>
<keyword evidence="6" id="KW-0479">Metal-binding</keyword>
<evidence type="ECO:0000256" key="11">
    <source>
        <dbReference type="PIRNR" id="PIRNR001594"/>
    </source>
</evidence>
<dbReference type="InterPro" id="IPR011054">
    <property type="entry name" value="Rudment_hybrid_motif"/>
</dbReference>
<evidence type="ECO:0000256" key="10">
    <source>
        <dbReference type="ARBA" id="ARBA00023268"/>
    </source>
</evidence>
<dbReference type="Pfam" id="PF02786">
    <property type="entry name" value="CPSase_L_D2"/>
    <property type="match status" value="1"/>
</dbReference>
<keyword evidence="8 11" id="KW-0067">ATP-binding</keyword>
<evidence type="ECO:0000256" key="6">
    <source>
        <dbReference type="ARBA" id="ARBA00022723"/>
    </source>
</evidence>
<feature type="region of interest" description="Disordered" evidence="12">
    <location>
        <begin position="482"/>
        <end position="511"/>
    </location>
</feature>
<evidence type="ECO:0000256" key="4">
    <source>
        <dbReference type="ARBA" id="ARBA00022432"/>
    </source>
</evidence>
<comment type="pathway">
    <text evidence="2">Carbohydrate biosynthesis; gluconeogenesis.</text>
</comment>
<dbReference type="PANTHER" id="PTHR43778:SF2">
    <property type="entry name" value="PYRUVATE CARBOXYLASE, MITOCHONDRIAL"/>
    <property type="match status" value="1"/>
</dbReference>
<evidence type="ECO:0000259" key="13">
    <source>
        <dbReference type="PROSITE" id="PS50968"/>
    </source>
</evidence>
<dbReference type="Proteomes" id="UP001597353">
    <property type="component" value="Unassembled WGS sequence"/>
</dbReference>
<dbReference type="InterPro" id="IPR000089">
    <property type="entry name" value="Biotin_lipoyl"/>
</dbReference>
<dbReference type="NCBIfam" id="NF006761">
    <property type="entry name" value="PRK09282.1"/>
    <property type="match status" value="1"/>
</dbReference>
<keyword evidence="7 11" id="KW-0547">Nucleotide-binding</keyword>
<evidence type="ECO:0000256" key="12">
    <source>
        <dbReference type="SAM" id="MobiDB-lite"/>
    </source>
</evidence>
<dbReference type="CDD" id="cd07937">
    <property type="entry name" value="DRE_TIM_PC_TC_5S"/>
    <property type="match status" value="1"/>
</dbReference>
<feature type="domain" description="Pyruvate carboxyltransferase" evidence="16">
    <location>
        <begin position="534"/>
        <end position="802"/>
    </location>
</feature>
<dbReference type="EMBL" id="JBHUGH010000011">
    <property type="protein sequence ID" value="MFD1913375.1"/>
    <property type="molecule type" value="Genomic_DNA"/>
</dbReference>
<dbReference type="EC" id="6.4.1.1" evidence="3 11"/>
<dbReference type="SUPFAM" id="SSF51569">
    <property type="entry name" value="Aldolase"/>
    <property type="match status" value="1"/>
</dbReference>
<dbReference type="Gene3D" id="3.30.470.20">
    <property type="entry name" value="ATP-grasp fold, B domain"/>
    <property type="match status" value="1"/>
</dbReference>
<evidence type="ECO:0000256" key="1">
    <source>
        <dbReference type="ARBA" id="ARBA00001953"/>
    </source>
</evidence>
<dbReference type="GO" id="GO:0004736">
    <property type="term" value="F:pyruvate carboxylase activity"/>
    <property type="evidence" value="ECO:0007669"/>
    <property type="project" value="UniProtKB-EC"/>
</dbReference>
<comment type="catalytic activity">
    <reaction evidence="11">
        <text>hydrogencarbonate + pyruvate + ATP = oxaloacetate + ADP + phosphate + H(+)</text>
        <dbReference type="Rhea" id="RHEA:20844"/>
        <dbReference type="ChEBI" id="CHEBI:15361"/>
        <dbReference type="ChEBI" id="CHEBI:15378"/>
        <dbReference type="ChEBI" id="CHEBI:16452"/>
        <dbReference type="ChEBI" id="CHEBI:17544"/>
        <dbReference type="ChEBI" id="CHEBI:30616"/>
        <dbReference type="ChEBI" id="CHEBI:43474"/>
        <dbReference type="ChEBI" id="CHEBI:456216"/>
        <dbReference type="EC" id="6.4.1.1"/>
    </reaction>
</comment>
<evidence type="ECO:0000256" key="9">
    <source>
        <dbReference type="ARBA" id="ARBA00023267"/>
    </source>
</evidence>
<dbReference type="CDD" id="cd06850">
    <property type="entry name" value="biotinyl_domain"/>
    <property type="match status" value="1"/>
</dbReference>
<feature type="domain" description="Biotin carboxylation" evidence="15">
    <location>
        <begin position="3"/>
        <end position="456"/>
    </location>
</feature>
<dbReference type="InterPro" id="IPR003379">
    <property type="entry name" value="Carboxylase_cons_dom"/>
</dbReference>
<dbReference type="InterPro" id="IPR011053">
    <property type="entry name" value="Single_hybrid_motif"/>
</dbReference>
<feature type="domain" description="Lipoyl-binding" evidence="13">
    <location>
        <begin position="1079"/>
        <end position="1154"/>
    </location>
</feature>
<keyword evidence="10" id="KW-0511">Multifunctional enzyme</keyword>
<protein>
    <recommendedName>
        <fullName evidence="3 11">Pyruvate carboxylase</fullName>
        <ecNumber evidence="3 11">6.4.1.1</ecNumber>
    </recommendedName>
</protein>
<dbReference type="Pfam" id="PF00364">
    <property type="entry name" value="Biotin_lipoyl"/>
    <property type="match status" value="1"/>
</dbReference>
<dbReference type="PANTHER" id="PTHR43778">
    <property type="entry name" value="PYRUVATE CARBOXYLASE"/>
    <property type="match status" value="1"/>
</dbReference>
<reference evidence="18" key="1">
    <citation type="journal article" date="2019" name="Int. J. Syst. Evol. Microbiol.">
        <title>The Global Catalogue of Microorganisms (GCM) 10K type strain sequencing project: providing services to taxonomists for standard genome sequencing and annotation.</title>
        <authorList>
            <consortium name="The Broad Institute Genomics Platform"/>
            <consortium name="The Broad Institute Genome Sequencing Center for Infectious Disease"/>
            <person name="Wu L."/>
            <person name="Ma J."/>
        </authorList>
    </citation>
    <scope>NUCLEOTIDE SEQUENCE [LARGE SCALE GENOMIC DNA]</scope>
    <source>
        <strain evidence="18">CGMCC 4.7242</strain>
    </source>
</reference>
<dbReference type="NCBIfam" id="NF009554">
    <property type="entry name" value="PRK12999.1"/>
    <property type="match status" value="1"/>
</dbReference>
<accession>A0ABW4S738</accession>
<dbReference type="InterPro" id="IPR005479">
    <property type="entry name" value="CPAse_ATP-bd"/>
</dbReference>